<dbReference type="RefSeq" id="XP_005818334.1">
    <property type="nucleotide sequence ID" value="XM_005818277.1"/>
</dbReference>
<dbReference type="EMBL" id="JH993295">
    <property type="protein sequence ID" value="EKX31354.1"/>
    <property type="molecule type" value="Genomic_DNA"/>
</dbReference>
<evidence type="ECO:0000313" key="4">
    <source>
        <dbReference type="EMBL" id="EKX31354.1"/>
    </source>
</evidence>
<dbReference type="Gene3D" id="3.30.70.330">
    <property type="match status" value="1"/>
</dbReference>
<organism evidence="4">
    <name type="scientific">Guillardia theta (strain CCMP2712)</name>
    <name type="common">Cryptophyte</name>
    <dbReference type="NCBI Taxonomy" id="905079"/>
    <lineage>
        <taxon>Eukaryota</taxon>
        <taxon>Cryptophyceae</taxon>
        <taxon>Pyrenomonadales</taxon>
        <taxon>Geminigeraceae</taxon>
        <taxon>Guillardia</taxon>
    </lineage>
</organism>
<dbReference type="InterPro" id="IPR000504">
    <property type="entry name" value="RRM_dom"/>
</dbReference>
<dbReference type="InterPro" id="IPR040446">
    <property type="entry name" value="RRP7"/>
</dbReference>
<keyword evidence="2" id="KW-0694">RNA-binding</keyword>
<dbReference type="GO" id="GO:0034456">
    <property type="term" value="C:UTP-C complex"/>
    <property type="evidence" value="ECO:0007669"/>
    <property type="project" value="TreeGrafter"/>
</dbReference>
<dbReference type="HOGENOM" id="CLU_1258185_0_0_1"/>
<feature type="domain" description="RRM" evidence="3">
    <location>
        <begin position="50"/>
        <end position="129"/>
    </location>
</feature>
<dbReference type="GO" id="GO:0000028">
    <property type="term" value="P:ribosomal small subunit assembly"/>
    <property type="evidence" value="ECO:0007669"/>
    <property type="project" value="TreeGrafter"/>
</dbReference>
<name>L1I658_GUITC</name>
<reference evidence="5" key="3">
    <citation type="submission" date="2016-03" db="UniProtKB">
        <authorList>
            <consortium name="EnsemblProtists"/>
        </authorList>
    </citation>
    <scope>IDENTIFICATION</scope>
</reference>
<dbReference type="PaxDb" id="55529-EKX31354"/>
<evidence type="ECO:0000256" key="1">
    <source>
        <dbReference type="ARBA" id="ARBA00006110"/>
    </source>
</evidence>
<dbReference type="InterPro" id="IPR035979">
    <property type="entry name" value="RBD_domain_sf"/>
</dbReference>
<dbReference type="Proteomes" id="UP000011087">
    <property type="component" value="Unassembled WGS sequence"/>
</dbReference>
<dbReference type="Gene3D" id="6.10.250.1770">
    <property type="match status" value="1"/>
</dbReference>
<proteinExistence type="inferred from homology"/>
<dbReference type="GeneID" id="17288076"/>
<gene>
    <name evidence="4" type="ORF">GUITHDRAFT_166902</name>
</gene>
<dbReference type="GO" id="GO:0006364">
    <property type="term" value="P:rRNA processing"/>
    <property type="evidence" value="ECO:0007669"/>
    <property type="project" value="TreeGrafter"/>
</dbReference>
<dbReference type="EnsemblProtists" id="EKX31354">
    <property type="protein sequence ID" value="EKX31354"/>
    <property type="gene ID" value="GUITHDRAFT_166902"/>
</dbReference>
<dbReference type="InterPro" id="IPR012677">
    <property type="entry name" value="Nucleotide-bd_a/b_plait_sf"/>
</dbReference>
<protein>
    <recommendedName>
        <fullName evidence="3">RRM domain-containing protein</fullName>
    </recommendedName>
</protein>
<dbReference type="InterPro" id="IPR024326">
    <property type="entry name" value="RRP7_C"/>
</dbReference>
<keyword evidence="6" id="KW-1185">Reference proteome</keyword>
<evidence type="ECO:0000256" key="2">
    <source>
        <dbReference type="PROSITE-ProRule" id="PRU00176"/>
    </source>
</evidence>
<reference evidence="6" key="2">
    <citation type="submission" date="2012-11" db="EMBL/GenBank/DDBJ databases">
        <authorList>
            <person name="Kuo A."/>
            <person name="Curtis B.A."/>
            <person name="Tanifuji G."/>
            <person name="Burki F."/>
            <person name="Gruber A."/>
            <person name="Irimia M."/>
            <person name="Maruyama S."/>
            <person name="Arias M.C."/>
            <person name="Ball S.G."/>
            <person name="Gile G.H."/>
            <person name="Hirakawa Y."/>
            <person name="Hopkins J.F."/>
            <person name="Rensing S.A."/>
            <person name="Schmutz J."/>
            <person name="Symeonidi A."/>
            <person name="Elias M."/>
            <person name="Eveleigh R.J."/>
            <person name="Herman E.K."/>
            <person name="Klute M.J."/>
            <person name="Nakayama T."/>
            <person name="Obornik M."/>
            <person name="Reyes-Prieto A."/>
            <person name="Armbrust E.V."/>
            <person name="Aves S.J."/>
            <person name="Beiko R.G."/>
            <person name="Coutinho P."/>
            <person name="Dacks J.B."/>
            <person name="Durnford D.G."/>
            <person name="Fast N.M."/>
            <person name="Green B.R."/>
            <person name="Grisdale C."/>
            <person name="Hempe F."/>
            <person name="Henrissat B."/>
            <person name="Hoppner M.P."/>
            <person name="Ishida K.-I."/>
            <person name="Kim E."/>
            <person name="Koreny L."/>
            <person name="Kroth P.G."/>
            <person name="Liu Y."/>
            <person name="Malik S.-B."/>
            <person name="Maier U.G."/>
            <person name="McRose D."/>
            <person name="Mock T."/>
            <person name="Neilson J.A."/>
            <person name="Onodera N.T."/>
            <person name="Poole A.M."/>
            <person name="Pritham E.J."/>
            <person name="Richards T.A."/>
            <person name="Rocap G."/>
            <person name="Roy S.W."/>
            <person name="Sarai C."/>
            <person name="Schaack S."/>
            <person name="Shirato S."/>
            <person name="Slamovits C.H."/>
            <person name="Spencer D.F."/>
            <person name="Suzuki S."/>
            <person name="Worden A.Z."/>
            <person name="Zauner S."/>
            <person name="Barry K."/>
            <person name="Bell C."/>
            <person name="Bharti A.K."/>
            <person name="Crow J.A."/>
            <person name="Grimwood J."/>
            <person name="Kramer R."/>
            <person name="Lindquist E."/>
            <person name="Lucas S."/>
            <person name="Salamov A."/>
            <person name="McFadden G.I."/>
            <person name="Lane C.E."/>
            <person name="Keeling P.J."/>
            <person name="Gray M.W."/>
            <person name="Grigoriev I.V."/>
            <person name="Archibald J.M."/>
        </authorList>
    </citation>
    <scope>NUCLEOTIDE SEQUENCE</scope>
    <source>
        <strain evidence="6">CCMP2712</strain>
    </source>
</reference>
<reference evidence="4 6" key="1">
    <citation type="journal article" date="2012" name="Nature">
        <title>Algal genomes reveal evolutionary mosaicism and the fate of nucleomorphs.</title>
        <authorList>
            <consortium name="DOE Joint Genome Institute"/>
            <person name="Curtis B.A."/>
            <person name="Tanifuji G."/>
            <person name="Burki F."/>
            <person name="Gruber A."/>
            <person name="Irimia M."/>
            <person name="Maruyama S."/>
            <person name="Arias M.C."/>
            <person name="Ball S.G."/>
            <person name="Gile G.H."/>
            <person name="Hirakawa Y."/>
            <person name="Hopkins J.F."/>
            <person name="Kuo A."/>
            <person name="Rensing S.A."/>
            <person name="Schmutz J."/>
            <person name="Symeonidi A."/>
            <person name="Elias M."/>
            <person name="Eveleigh R.J."/>
            <person name="Herman E.K."/>
            <person name="Klute M.J."/>
            <person name="Nakayama T."/>
            <person name="Obornik M."/>
            <person name="Reyes-Prieto A."/>
            <person name="Armbrust E.V."/>
            <person name="Aves S.J."/>
            <person name="Beiko R.G."/>
            <person name="Coutinho P."/>
            <person name="Dacks J.B."/>
            <person name="Durnford D.G."/>
            <person name="Fast N.M."/>
            <person name="Green B.R."/>
            <person name="Grisdale C.J."/>
            <person name="Hempel F."/>
            <person name="Henrissat B."/>
            <person name="Hoppner M.P."/>
            <person name="Ishida K."/>
            <person name="Kim E."/>
            <person name="Koreny L."/>
            <person name="Kroth P.G."/>
            <person name="Liu Y."/>
            <person name="Malik S.B."/>
            <person name="Maier U.G."/>
            <person name="McRose D."/>
            <person name="Mock T."/>
            <person name="Neilson J.A."/>
            <person name="Onodera N.T."/>
            <person name="Poole A.M."/>
            <person name="Pritham E.J."/>
            <person name="Richards T.A."/>
            <person name="Rocap G."/>
            <person name="Roy S.W."/>
            <person name="Sarai C."/>
            <person name="Schaack S."/>
            <person name="Shirato S."/>
            <person name="Slamovits C.H."/>
            <person name="Spencer D.F."/>
            <person name="Suzuki S."/>
            <person name="Worden A.Z."/>
            <person name="Zauner S."/>
            <person name="Barry K."/>
            <person name="Bell C."/>
            <person name="Bharti A.K."/>
            <person name="Crow J.A."/>
            <person name="Grimwood J."/>
            <person name="Kramer R."/>
            <person name="Lindquist E."/>
            <person name="Lucas S."/>
            <person name="Salamov A."/>
            <person name="McFadden G.I."/>
            <person name="Lane C.E."/>
            <person name="Keeling P.J."/>
            <person name="Gray M.W."/>
            <person name="Grigoriev I.V."/>
            <person name="Archibald J.M."/>
        </authorList>
    </citation>
    <scope>NUCLEOTIDE SEQUENCE</scope>
    <source>
        <strain evidence="4 6">CCMP2712</strain>
    </source>
</reference>
<evidence type="ECO:0000313" key="6">
    <source>
        <dbReference type="Proteomes" id="UP000011087"/>
    </source>
</evidence>
<dbReference type="AlphaFoldDB" id="L1I658"/>
<comment type="similarity">
    <text evidence="1">Belongs to the RRP7 family.</text>
</comment>
<dbReference type="SUPFAM" id="SSF54928">
    <property type="entry name" value="RNA-binding domain, RBD"/>
    <property type="match status" value="1"/>
</dbReference>
<dbReference type="eggNOG" id="KOG4008">
    <property type="taxonomic scope" value="Eukaryota"/>
</dbReference>
<dbReference type="PANTHER" id="PTHR13191:SF0">
    <property type="entry name" value="RIBOSOMAL RNA-PROCESSING PROTEIN 7 HOMOLOG A-RELATED"/>
    <property type="match status" value="1"/>
</dbReference>
<dbReference type="GO" id="GO:0032545">
    <property type="term" value="C:CURI complex"/>
    <property type="evidence" value="ECO:0007669"/>
    <property type="project" value="TreeGrafter"/>
</dbReference>
<dbReference type="GO" id="GO:0003723">
    <property type="term" value="F:RNA binding"/>
    <property type="evidence" value="ECO:0007669"/>
    <property type="project" value="UniProtKB-UniRule"/>
</dbReference>
<accession>L1I658</accession>
<dbReference type="STRING" id="905079.L1I658"/>
<sequence length="220" mass="25241">MVMKKQQAALKCNGFHVMKVHHRLLPFLQVLYVKLHRSKKAGEEALPGDRTLFVANATMEEEELRSVFEQFGSVEAITTSDKKKKLFRGRDRRSEAAGGGTAHVVFKQRSACEAVLKSCSPLRLEEEDETGKTGLKAWMHDHRSKNMAEDSLQAHVDACMAAFDSRTEPLFPKRQKSFKICTGFRSARKRREQLVALRNKFEADKKRVEAMKTRRQFKPF</sequence>
<dbReference type="PROSITE" id="PS50102">
    <property type="entry name" value="RRM"/>
    <property type="match status" value="1"/>
</dbReference>
<dbReference type="OrthoDB" id="5390at2759"/>
<evidence type="ECO:0000259" key="3">
    <source>
        <dbReference type="PROSITE" id="PS50102"/>
    </source>
</evidence>
<dbReference type="KEGG" id="gtt:GUITHDRAFT_166902"/>
<evidence type="ECO:0000313" key="5">
    <source>
        <dbReference type="EnsemblProtists" id="EKX31354"/>
    </source>
</evidence>
<dbReference type="Pfam" id="PF12923">
    <property type="entry name" value="RRP7"/>
    <property type="match status" value="1"/>
</dbReference>
<dbReference type="PANTHER" id="PTHR13191">
    <property type="entry name" value="RIBOSOMAL RNA PROCESSING PROTEIN 7-RELATED"/>
    <property type="match status" value="1"/>
</dbReference>